<evidence type="ECO:0000256" key="1">
    <source>
        <dbReference type="ARBA" id="ARBA00004191"/>
    </source>
</evidence>
<keyword evidence="12" id="KW-0812">Transmembrane</keyword>
<name>A0A9Q1GG56_9CARY</name>
<comment type="subcellular location">
    <subcellularLocation>
        <location evidence="1">Secreted</location>
        <location evidence="1">Cell wall</location>
    </subcellularLocation>
</comment>
<evidence type="ECO:0000256" key="7">
    <source>
        <dbReference type="ARBA" id="ARBA00022525"/>
    </source>
</evidence>
<reference evidence="14" key="1">
    <citation type="submission" date="2022-04" db="EMBL/GenBank/DDBJ databases">
        <title>Carnegiea gigantea Genome sequencing and assembly v2.</title>
        <authorList>
            <person name="Copetti D."/>
            <person name="Sanderson M.J."/>
            <person name="Burquez A."/>
            <person name="Wojciechowski M.F."/>
        </authorList>
    </citation>
    <scope>NUCLEOTIDE SEQUENCE</scope>
    <source>
        <strain evidence="14">SGP5-SGP5p</strain>
        <tissue evidence="14">Aerial part</tissue>
    </source>
</reference>
<feature type="region of interest" description="Disordered" evidence="11">
    <location>
        <begin position="243"/>
        <end position="310"/>
    </location>
</feature>
<dbReference type="NCBIfam" id="TIGR01614">
    <property type="entry name" value="PME_inhib"/>
    <property type="match status" value="1"/>
</dbReference>
<dbReference type="InterPro" id="IPR006501">
    <property type="entry name" value="Pectinesterase_inhib_dom"/>
</dbReference>
<dbReference type="CDD" id="cd15798">
    <property type="entry name" value="PMEI-like_3"/>
    <property type="match status" value="1"/>
</dbReference>
<proteinExistence type="inferred from homology"/>
<accession>A0A9Q1GG56</accession>
<dbReference type="Gene3D" id="1.20.140.40">
    <property type="entry name" value="Invertase/pectin methylesterase inhibitor family protein"/>
    <property type="match status" value="1"/>
</dbReference>
<dbReference type="Pfam" id="PF01095">
    <property type="entry name" value="Pectinesterase"/>
    <property type="match status" value="1"/>
</dbReference>
<evidence type="ECO:0000256" key="10">
    <source>
        <dbReference type="ARBA" id="ARBA00023316"/>
    </source>
</evidence>
<dbReference type="InterPro" id="IPR000070">
    <property type="entry name" value="Pectinesterase_cat"/>
</dbReference>
<sequence length="649" mass="71035">MSGDTNDAERKKRRIAVLAVSSLMLMAMVAAVAVGVTIGKRRGVINDHAPGGGDGGHGGHHSNVEASHKAVKSICHPTDYRRICKRTLSRTNSTDPRELIQTAFQAAIQNIEEVMKNSSSLKPPKNATRTTWALDTCKEVMEYALGDLHRANDQMGEFDPGKLDEYVENMRVWLSGAINFQETCIDAFENTTGNIGDQMKQSLNDSQELTSNGLAMATQLVNFLRSMNISGLGDIKRLLSEEQGNSKEHAKSGEHGSSGEHDKSGEHGNSGEHGKFEEHSNSGEHGKSEEHGKNLQTEIGKNNQTKRLPPWVDVKERKLMRLPGSLVDADVVVAKDGSGKYKTIAEALKGAPIIDPNKLEATAPNKTFVIYIKEGVYEEEVRVERNMTHVMFVGDGPTKTKITGDRSFADGFVTYKTATVSIMGSNFIAKDIGFENSAGPEKGQAVALMVQSDMSIFYNCQIDGHRATLNSHSYRQFYRDCTISGTMDFIFGDAAAVFQNCKLVIRKPEEGQECSITAQERTVHKEATGSIFHNCTIGADPLVQPKCKAYLGRPAKKFSKVVVLQSLLDGSIAPEGWMPWMGNFSQDTCTFVEYENRGPGAVQTGRVKWPGIKKIPIQEAVELAPGKFLGGDHWIAPTLVPYTSGLMHV</sequence>
<evidence type="ECO:0000256" key="9">
    <source>
        <dbReference type="ARBA" id="ARBA00023085"/>
    </source>
</evidence>
<dbReference type="AlphaFoldDB" id="A0A9Q1GG56"/>
<keyword evidence="8" id="KW-0378">Hydrolase</keyword>
<dbReference type="GO" id="GO:0004857">
    <property type="term" value="F:enzyme inhibitor activity"/>
    <property type="evidence" value="ECO:0007669"/>
    <property type="project" value="InterPro"/>
</dbReference>
<dbReference type="PANTHER" id="PTHR31707">
    <property type="entry name" value="PECTINESTERASE"/>
    <property type="match status" value="1"/>
</dbReference>
<evidence type="ECO:0000256" key="6">
    <source>
        <dbReference type="ARBA" id="ARBA00022512"/>
    </source>
</evidence>
<evidence type="ECO:0000256" key="12">
    <source>
        <dbReference type="SAM" id="Phobius"/>
    </source>
</evidence>
<organism evidence="14 15">
    <name type="scientific">Carnegiea gigantea</name>
    <dbReference type="NCBI Taxonomy" id="171969"/>
    <lineage>
        <taxon>Eukaryota</taxon>
        <taxon>Viridiplantae</taxon>
        <taxon>Streptophyta</taxon>
        <taxon>Embryophyta</taxon>
        <taxon>Tracheophyta</taxon>
        <taxon>Spermatophyta</taxon>
        <taxon>Magnoliopsida</taxon>
        <taxon>eudicotyledons</taxon>
        <taxon>Gunneridae</taxon>
        <taxon>Pentapetalae</taxon>
        <taxon>Caryophyllales</taxon>
        <taxon>Cactineae</taxon>
        <taxon>Cactaceae</taxon>
        <taxon>Cactoideae</taxon>
        <taxon>Echinocereeae</taxon>
        <taxon>Carnegiea</taxon>
    </lineage>
</organism>
<dbReference type="InterPro" id="IPR011050">
    <property type="entry name" value="Pectin_lyase_fold/virulence"/>
</dbReference>
<keyword evidence="7" id="KW-0964">Secreted</keyword>
<evidence type="ECO:0000256" key="11">
    <source>
        <dbReference type="SAM" id="MobiDB-lite"/>
    </source>
</evidence>
<feature type="domain" description="Pectinesterase inhibitor" evidence="13">
    <location>
        <begin position="66"/>
        <end position="216"/>
    </location>
</feature>
<comment type="similarity">
    <text evidence="4">In the C-terminal section; belongs to the pectinesterase family.</text>
</comment>
<feature type="transmembrane region" description="Helical" evidence="12">
    <location>
        <begin position="15"/>
        <end position="38"/>
    </location>
</feature>
<evidence type="ECO:0000256" key="4">
    <source>
        <dbReference type="ARBA" id="ARBA00007786"/>
    </source>
</evidence>
<keyword evidence="12" id="KW-1133">Transmembrane helix</keyword>
<dbReference type="SMART" id="SM00856">
    <property type="entry name" value="PMEI"/>
    <property type="match status" value="1"/>
</dbReference>
<keyword evidence="12" id="KW-0472">Membrane</keyword>
<dbReference type="GO" id="GO:0042545">
    <property type="term" value="P:cell wall modification"/>
    <property type="evidence" value="ECO:0007669"/>
    <property type="project" value="InterPro"/>
</dbReference>
<feature type="compositionally biased region" description="Basic and acidic residues" evidence="11">
    <location>
        <begin position="243"/>
        <end position="293"/>
    </location>
</feature>
<feature type="compositionally biased region" description="Polar residues" evidence="11">
    <location>
        <begin position="294"/>
        <end position="306"/>
    </location>
</feature>
<dbReference type="Pfam" id="PF04043">
    <property type="entry name" value="PMEI"/>
    <property type="match status" value="1"/>
</dbReference>
<evidence type="ECO:0000313" key="15">
    <source>
        <dbReference type="Proteomes" id="UP001153076"/>
    </source>
</evidence>
<comment type="similarity">
    <text evidence="3">In the N-terminal section; belongs to the PMEI family.</text>
</comment>
<dbReference type="Gene3D" id="2.160.20.10">
    <property type="entry name" value="Single-stranded right-handed beta-helix, Pectin lyase-like"/>
    <property type="match status" value="1"/>
</dbReference>
<protein>
    <recommendedName>
        <fullName evidence="5">pectinesterase</fullName>
        <ecNumber evidence="5">3.1.1.11</ecNumber>
    </recommendedName>
</protein>
<evidence type="ECO:0000256" key="3">
    <source>
        <dbReference type="ARBA" id="ARBA00006027"/>
    </source>
</evidence>
<dbReference type="SUPFAM" id="SSF51126">
    <property type="entry name" value="Pectin lyase-like"/>
    <property type="match status" value="1"/>
</dbReference>
<dbReference type="OrthoDB" id="2019149at2759"/>
<keyword evidence="6" id="KW-0134">Cell wall</keyword>
<keyword evidence="15" id="KW-1185">Reference proteome</keyword>
<dbReference type="GO" id="GO:0030599">
    <property type="term" value="F:pectinesterase activity"/>
    <property type="evidence" value="ECO:0007669"/>
    <property type="project" value="UniProtKB-EC"/>
</dbReference>
<dbReference type="InterPro" id="IPR012334">
    <property type="entry name" value="Pectin_lyas_fold"/>
</dbReference>
<keyword evidence="9" id="KW-0063">Aspartyl esterase</keyword>
<dbReference type="EC" id="3.1.1.11" evidence="5"/>
<evidence type="ECO:0000256" key="5">
    <source>
        <dbReference type="ARBA" id="ARBA00013229"/>
    </source>
</evidence>
<evidence type="ECO:0000256" key="2">
    <source>
        <dbReference type="ARBA" id="ARBA00005184"/>
    </source>
</evidence>
<dbReference type="FunFam" id="2.160.20.10:FF:000029">
    <property type="entry name" value="Pectinesterase 4"/>
    <property type="match status" value="1"/>
</dbReference>
<keyword evidence="10" id="KW-0961">Cell wall biogenesis/degradation</keyword>
<evidence type="ECO:0000259" key="13">
    <source>
        <dbReference type="SMART" id="SM00856"/>
    </source>
</evidence>
<dbReference type="Proteomes" id="UP001153076">
    <property type="component" value="Unassembled WGS sequence"/>
</dbReference>
<dbReference type="FunFam" id="1.20.140.40:FF:000001">
    <property type="entry name" value="Pectinesterase"/>
    <property type="match status" value="1"/>
</dbReference>
<comment type="pathway">
    <text evidence="2">Glycan metabolism; pectin degradation; 2-dehydro-3-deoxy-D-gluconate from pectin: step 1/5.</text>
</comment>
<evidence type="ECO:0000256" key="8">
    <source>
        <dbReference type="ARBA" id="ARBA00022801"/>
    </source>
</evidence>
<dbReference type="EMBL" id="JAKOGI010004020">
    <property type="protein sequence ID" value="KAJ8420007.1"/>
    <property type="molecule type" value="Genomic_DNA"/>
</dbReference>
<dbReference type="InterPro" id="IPR035513">
    <property type="entry name" value="Invertase/methylesterase_inhib"/>
</dbReference>
<gene>
    <name evidence="14" type="ORF">Cgig2_003373</name>
</gene>
<dbReference type="SUPFAM" id="SSF101148">
    <property type="entry name" value="Plant invertase/pectin methylesterase inhibitor"/>
    <property type="match status" value="1"/>
</dbReference>
<comment type="caution">
    <text evidence="14">The sequence shown here is derived from an EMBL/GenBank/DDBJ whole genome shotgun (WGS) entry which is preliminary data.</text>
</comment>
<evidence type="ECO:0000313" key="14">
    <source>
        <dbReference type="EMBL" id="KAJ8420007.1"/>
    </source>
</evidence>